<keyword evidence="7" id="KW-1185">Reference proteome</keyword>
<dbReference type="OrthoDB" id="2147762at2"/>
<reference evidence="2" key="3">
    <citation type="submission" date="2020-08" db="EMBL/GenBank/DDBJ databases">
        <title>Complete genome sequence of Weissella confusa strain FS54 provides insights into metabolic potential.</title>
        <authorList>
            <person name="Fhoula I."/>
            <person name="Najjari A."/>
            <person name="Lekired A."/>
            <person name="Bessrour-Aouam N."/>
            <person name="Jaballah S."/>
            <person name="Klibi N."/>
            <person name="Ouzari H.-I."/>
        </authorList>
    </citation>
    <scope>NUCLEOTIDE SEQUENCE</scope>
    <source>
        <strain evidence="2">FS54</strain>
    </source>
</reference>
<dbReference type="Proteomes" id="UP000808038">
    <property type="component" value="Unassembled WGS sequence"/>
</dbReference>
<comment type="caution">
    <text evidence="5">The sequence shown here is derived from an EMBL/GenBank/DDBJ whole genome shotgun (WGS) entry which is preliminary data.</text>
</comment>
<evidence type="ECO:0000313" key="4">
    <source>
        <dbReference type="EMBL" id="MBJ7639995.1"/>
    </source>
</evidence>
<reference evidence="3" key="2">
    <citation type="submission" date="2020-02" db="EMBL/GenBank/DDBJ databases">
        <authorList>
            <person name="Fontana A."/>
            <person name="Patrone V."/>
            <person name="Morelli L."/>
        </authorList>
    </citation>
    <scope>NUCLEOTIDE SEQUENCE</scope>
    <source>
        <strain evidence="3">CCUG 30943</strain>
        <strain evidence="4">CCUG 43002</strain>
    </source>
</reference>
<dbReference type="RefSeq" id="WP_003609213.1">
    <property type="nucleotide sequence ID" value="NZ_ALXH01000014.1"/>
</dbReference>
<proteinExistence type="predicted"/>
<dbReference type="Proteomes" id="UP000650485">
    <property type="component" value="Unassembled WGS sequence"/>
</dbReference>
<feature type="transmembrane region" description="Helical" evidence="1">
    <location>
        <begin position="44"/>
        <end position="68"/>
    </location>
</feature>
<dbReference type="Proteomes" id="UP000728106">
    <property type="component" value="Unassembled WGS sequence"/>
</dbReference>
<dbReference type="EMBL" id="PVSN01000020">
    <property type="protein sequence ID" value="TGE74417.1"/>
    <property type="molecule type" value="Genomic_DNA"/>
</dbReference>
<keyword evidence="1" id="KW-0812">Transmembrane</keyword>
<sequence>MTLLMPMAPNTWLMGFEIFALILIVPTVVYFAGHRILRPFPMLFNALHWIFGAYMMYVFVAGISTLMFG</sequence>
<protein>
    <submittedName>
        <fullName evidence="5">Uncharacterized protein</fullName>
    </submittedName>
</protein>
<dbReference type="AlphaFoldDB" id="A0A0R2FBB1"/>
<dbReference type="GeneID" id="57978327"/>
<gene>
    <name evidence="5" type="ORF">C6P11_02950</name>
    <name evidence="2" type="ORF">H7R52_08550</name>
    <name evidence="4" type="ORF">HAU20_11515</name>
    <name evidence="3" type="ORF">HAU43_10960</name>
</gene>
<dbReference type="EMBL" id="JACSZT010000006">
    <property type="protein sequence ID" value="MBC6498725.1"/>
    <property type="molecule type" value="Genomic_DNA"/>
</dbReference>
<evidence type="ECO:0000313" key="2">
    <source>
        <dbReference type="EMBL" id="MBC6498725.1"/>
    </source>
</evidence>
<evidence type="ECO:0000313" key="7">
    <source>
        <dbReference type="Proteomes" id="UP000728106"/>
    </source>
</evidence>
<reference evidence="3 7" key="4">
    <citation type="journal article" date="2021" name="Int. J. Food Microbiol.">
        <title>Safety demonstration of a microbial species for use in the food chain: Weissella confusa.</title>
        <authorList>
            <person name="Bourdichon F."/>
            <person name="Patrone V."/>
            <person name="Fontana A."/>
            <person name="Milani G."/>
            <person name="Morelli L."/>
        </authorList>
    </citation>
    <scope>NUCLEOTIDE SEQUENCE [LARGE SCALE GENOMIC DNA]</scope>
    <source>
        <strain evidence="3">CCUG 30943</strain>
        <strain evidence="4 7">CCUG 43002</strain>
    </source>
</reference>
<dbReference type="EMBL" id="JAAOCP010000025">
    <property type="protein sequence ID" value="MBJ7639995.1"/>
    <property type="molecule type" value="Genomic_DNA"/>
</dbReference>
<reference evidence="5 6" key="1">
    <citation type="submission" date="2018-03" db="EMBL/GenBank/DDBJ databases">
        <title>Genome sequencing of Weissella confusa isolates.</title>
        <authorList>
            <person name="Kajala I."/>
            <person name="Baruah R."/>
            <person name="Bergsveinson J."/>
            <person name="Juvonen R."/>
            <person name="Ziola B."/>
        </authorList>
    </citation>
    <scope>NUCLEOTIDE SEQUENCE [LARGE SCALE GENOMIC DNA]</scope>
    <source>
        <strain evidence="5 6">VTT E-062653</strain>
    </source>
</reference>
<dbReference type="Proteomes" id="UP000297646">
    <property type="component" value="Unassembled WGS sequence"/>
</dbReference>
<evidence type="ECO:0000256" key="1">
    <source>
        <dbReference type="SAM" id="Phobius"/>
    </source>
</evidence>
<evidence type="ECO:0000313" key="6">
    <source>
        <dbReference type="Proteomes" id="UP000297646"/>
    </source>
</evidence>
<accession>A0A0R2FBB1</accession>
<organism evidence="5 6">
    <name type="scientific">Weissella confusa</name>
    <name type="common">Lactobacillus confusus</name>
    <dbReference type="NCBI Taxonomy" id="1583"/>
    <lineage>
        <taxon>Bacteria</taxon>
        <taxon>Bacillati</taxon>
        <taxon>Bacillota</taxon>
        <taxon>Bacilli</taxon>
        <taxon>Lactobacillales</taxon>
        <taxon>Lactobacillaceae</taxon>
        <taxon>Weissella</taxon>
    </lineage>
</organism>
<feature type="transmembrane region" description="Helical" evidence="1">
    <location>
        <begin position="12"/>
        <end position="32"/>
    </location>
</feature>
<name>A0A0R2FBB1_WEICO</name>
<evidence type="ECO:0000313" key="3">
    <source>
        <dbReference type="EMBL" id="MBJ7633594.1"/>
    </source>
</evidence>
<evidence type="ECO:0000313" key="5">
    <source>
        <dbReference type="EMBL" id="TGE74417.1"/>
    </source>
</evidence>
<keyword evidence="1" id="KW-0472">Membrane</keyword>
<dbReference type="EMBL" id="JAAOCX010000023">
    <property type="protein sequence ID" value="MBJ7633594.1"/>
    <property type="molecule type" value="Genomic_DNA"/>
</dbReference>
<keyword evidence="1" id="KW-1133">Transmembrane helix</keyword>